<comment type="subcellular location">
    <subcellularLocation>
        <location evidence="2">Nucleus</location>
    </subcellularLocation>
</comment>
<keyword evidence="7" id="KW-0378">Hydrolase</keyword>
<protein>
    <recommendedName>
        <fullName evidence="3">proteasome endopeptidase complex</fullName>
        <ecNumber evidence="3">3.4.25.1</ecNumber>
    </recommendedName>
</protein>
<dbReference type="GO" id="GO:0004298">
    <property type="term" value="F:threonine-type endopeptidase activity"/>
    <property type="evidence" value="ECO:0007669"/>
    <property type="project" value="UniProtKB-KW"/>
</dbReference>
<dbReference type="InterPro" id="IPR000243">
    <property type="entry name" value="Pept_T1A_subB"/>
</dbReference>
<dbReference type="SUPFAM" id="SSF56235">
    <property type="entry name" value="N-terminal nucleophile aminohydrolases (Ntn hydrolases)"/>
    <property type="match status" value="1"/>
</dbReference>
<evidence type="ECO:0000256" key="2">
    <source>
        <dbReference type="ARBA" id="ARBA00004123"/>
    </source>
</evidence>
<dbReference type="InParanoid" id="B4JV22"/>
<dbReference type="PANTHER" id="PTHR32194:SF15">
    <property type="entry name" value="PROTEASOME SUBUNIT BETA"/>
    <property type="match status" value="1"/>
</dbReference>
<dbReference type="PANTHER" id="PTHR32194">
    <property type="entry name" value="METALLOPROTEASE TLDD"/>
    <property type="match status" value="1"/>
</dbReference>
<gene>
    <name evidence="11" type="primary">Dgri\GH14538</name>
    <name evidence="11" type="ORF">Dgri_GH14538</name>
</gene>
<keyword evidence="12" id="KW-1185">Reference proteome</keyword>
<evidence type="ECO:0000256" key="10">
    <source>
        <dbReference type="PIRSR" id="PIRSR600243-1"/>
    </source>
</evidence>
<dbReference type="InterPro" id="IPR001353">
    <property type="entry name" value="Proteasome_sua/b"/>
</dbReference>
<dbReference type="GO" id="GO:0051603">
    <property type="term" value="P:proteolysis involved in protein catabolic process"/>
    <property type="evidence" value="ECO:0007669"/>
    <property type="project" value="InterPro"/>
</dbReference>
<proteinExistence type="predicted"/>
<dbReference type="Gene3D" id="3.60.20.10">
    <property type="entry name" value="Glutamine Phosphoribosylpyrophosphate, subunit 1, domain 1"/>
    <property type="match status" value="1"/>
</dbReference>
<evidence type="ECO:0000256" key="1">
    <source>
        <dbReference type="ARBA" id="ARBA00001198"/>
    </source>
</evidence>
<keyword evidence="4" id="KW-0963">Cytoplasm</keyword>
<comment type="subunit">
    <text evidence="9">The 26S proteasome consists of a 20S proteasome core and two 19S regulatory subunits. The 20S proteasome core is composed of 28 subunits that are arranged in four stacked rings, resulting in a barrel-shaped structure. The two end rings are each formed by seven alpha subunits, and the two central rings are each formed by seven beta subunits. The catalytic chamber with the active sites is on the inside of the barrel.</text>
</comment>
<dbReference type="eggNOG" id="KOG0175">
    <property type="taxonomic scope" value="Eukaryota"/>
</dbReference>
<dbReference type="Pfam" id="PF00227">
    <property type="entry name" value="Proteasome"/>
    <property type="match status" value="1"/>
</dbReference>
<evidence type="ECO:0000256" key="4">
    <source>
        <dbReference type="ARBA" id="ARBA00022490"/>
    </source>
</evidence>
<dbReference type="GO" id="GO:0005737">
    <property type="term" value="C:cytoplasm"/>
    <property type="evidence" value="ECO:0007669"/>
    <property type="project" value="TreeGrafter"/>
</dbReference>
<keyword evidence="6" id="KW-0888">Threonine protease</keyword>
<dbReference type="EMBL" id="CH916374">
    <property type="protein sequence ID" value="EDV91342.1"/>
    <property type="molecule type" value="Genomic_DNA"/>
</dbReference>
<accession>B4JV22</accession>
<keyword evidence="8" id="KW-0647">Proteasome</keyword>
<evidence type="ECO:0000256" key="8">
    <source>
        <dbReference type="ARBA" id="ARBA00022942"/>
    </source>
</evidence>
<dbReference type="AlphaFoldDB" id="B4JV22"/>
<sequence>MALEEICGLHRILKGDNANESYEVSVLNKENNIFQNPYSHNAPRNPNFEKRIRNHGTTTLGFKYQGGIILSAESRVTNEESISSTSMEKIIVVHKNILGTFAGCAGDCAFWCRALTRECRLFELNYGHCMPVIIASKMMSNMMYRFRDLELYMGMMLAGYDPVDGAKLIYVDSEGSHEEVNCHVVGSGEVYASGLIKRFYKWDLGNDEAYNLALNVIHNASQMDWHTGGPISLYHMRQDGWSCVTKKTPQELNEIFADQANYPYSGFKSENLVQL</sequence>
<evidence type="ECO:0000256" key="5">
    <source>
        <dbReference type="ARBA" id="ARBA00022670"/>
    </source>
</evidence>
<reference evidence="11 12" key="1">
    <citation type="journal article" date="2007" name="Nature">
        <title>Evolution of genes and genomes on the Drosophila phylogeny.</title>
        <authorList>
            <consortium name="Drosophila 12 Genomes Consortium"/>
            <person name="Clark A.G."/>
            <person name="Eisen M.B."/>
            <person name="Smith D.R."/>
            <person name="Bergman C.M."/>
            <person name="Oliver B."/>
            <person name="Markow T.A."/>
            <person name="Kaufman T.C."/>
            <person name="Kellis M."/>
            <person name="Gelbart W."/>
            <person name="Iyer V.N."/>
            <person name="Pollard D.A."/>
            <person name="Sackton T.B."/>
            <person name="Larracuente A.M."/>
            <person name="Singh N.D."/>
            <person name="Abad J.P."/>
            <person name="Abt D.N."/>
            <person name="Adryan B."/>
            <person name="Aguade M."/>
            <person name="Akashi H."/>
            <person name="Anderson W.W."/>
            <person name="Aquadro C.F."/>
            <person name="Ardell D.H."/>
            <person name="Arguello R."/>
            <person name="Artieri C.G."/>
            <person name="Barbash D.A."/>
            <person name="Barker D."/>
            <person name="Barsanti P."/>
            <person name="Batterham P."/>
            <person name="Batzoglou S."/>
            <person name="Begun D."/>
            <person name="Bhutkar A."/>
            <person name="Blanco E."/>
            <person name="Bosak S.A."/>
            <person name="Bradley R.K."/>
            <person name="Brand A.D."/>
            <person name="Brent M.R."/>
            <person name="Brooks A.N."/>
            <person name="Brown R.H."/>
            <person name="Butlin R.K."/>
            <person name="Caggese C."/>
            <person name="Calvi B.R."/>
            <person name="Bernardo de Carvalho A."/>
            <person name="Caspi A."/>
            <person name="Castrezana S."/>
            <person name="Celniker S.E."/>
            <person name="Chang J.L."/>
            <person name="Chapple C."/>
            <person name="Chatterji S."/>
            <person name="Chinwalla A."/>
            <person name="Civetta A."/>
            <person name="Clifton S.W."/>
            <person name="Comeron J.M."/>
            <person name="Costello J.C."/>
            <person name="Coyne J.A."/>
            <person name="Daub J."/>
            <person name="David R.G."/>
            <person name="Delcher A.L."/>
            <person name="Delehaunty K."/>
            <person name="Do C.B."/>
            <person name="Ebling H."/>
            <person name="Edwards K."/>
            <person name="Eickbush T."/>
            <person name="Evans J.D."/>
            <person name="Filipski A."/>
            <person name="Findeiss S."/>
            <person name="Freyhult E."/>
            <person name="Fulton L."/>
            <person name="Fulton R."/>
            <person name="Garcia A.C."/>
            <person name="Gardiner A."/>
            <person name="Garfield D.A."/>
            <person name="Garvin B.E."/>
            <person name="Gibson G."/>
            <person name="Gilbert D."/>
            <person name="Gnerre S."/>
            <person name="Godfrey J."/>
            <person name="Good R."/>
            <person name="Gotea V."/>
            <person name="Gravely B."/>
            <person name="Greenberg A.J."/>
            <person name="Griffiths-Jones S."/>
            <person name="Gross S."/>
            <person name="Guigo R."/>
            <person name="Gustafson E.A."/>
            <person name="Haerty W."/>
            <person name="Hahn M.W."/>
            <person name="Halligan D.L."/>
            <person name="Halpern A.L."/>
            <person name="Halter G.M."/>
            <person name="Han M.V."/>
            <person name="Heger A."/>
            <person name="Hillier L."/>
            <person name="Hinrichs A.S."/>
            <person name="Holmes I."/>
            <person name="Hoskins R.A."/>
            <person name="Hubisz M.J."/>
            <person name="Hultmark D."/>
            <person name="Huntley M.A."/>
            <person name="Jaffe D.B."/>
            <person name="Jagadeeshan S."/>
            <person name="Jeck W.R."/>
            <person name="Johnson J."/>
            <person name="Jones C.D."/>
            <person name="Jordan W.C."/>
            <person name="Karpen G.H."/>
            <person name="Kataoka E."/>
            <person name="Keightley P.D."/>
            <person name="Kheradpour P."/>
            <person name="Kirkness E.F."/>
            <person name="Koerich L.B."/>
            <person name="Kristiansen K."/>
            <person name="Kudrna D."/>
            <person name="Kulathinal R.J."/>
            <person name="Kumar S."/>
            <person name="Kwok R."/>
            <person name="Lander E."/>
            <person name="Langley C.H."/>
            <person name="Lapoint R."/>
            <person name="Lazzaro B.P."/>
            <person name="Lee S.J."/>
            <person name="Levesque L."/>
            <person name="Li R."/>
            <person name="Lin C.F."/>
            <person name="Lin M.F."/>
            <person name="Lindblad-Toh K."/>
            <person name="Llopart A."/>
            <person name="Long M."/>
            <person name="Low L."/>
            <person name="Lozovsky E."/>
            <person name="Lu J."/>
            <person name="Luo M."/>
            <person name="Machado C.A."/>
            <person name="Makalowski W."/>
            <person name="Marzo M."/>
            <person name="Matsuda M."/>
            <person name="Matzkin L."/>
            <person name="McAllister B."/>
            <person name="McBride C.S."/>
            <person name="McKernan B."/>
            <person name="McKernan K."/>
            <person name="Mendez-Lago M."/>
            <person name="Minx P."/>
            <person name="Mollenhauer M.U."/>
            <person name="Montooth K."/>
            <person name="Mount S.M."/>
            <person name="Mu X."/>
            <person name="Myers E."/>
            <person name="Negre B."/>
            <person name="Newfeld S."/>
            <person name="Nielsen R."/>
            <person name="Noor M.A."/>
            <person name="O'Grady P."/>
            <person name="Pachter L."/>
            <person name="Papaceit M."/>
            <person name="Parisi M.J."/>
            <person name="Parisi M."/>
            <person name="Parts L."/>
            <person name="Pedersen J.S."/>
            <person name="Pesole G."/>
            <person name="Phillippy A.M."/>
            <person name="Ponting C.P."/>
            <person name="Pop M."/>
            <person name="Porcelli D."/>
            <person name="Powell J.R."/>
            <person name="Prohaska S."/>
            <person name="Pruitt K."/>
            <person name="Puig M."/>
            <person name="Quesneville H."/>
            <person name="Ram K.R."/>
            <person name="Rand D."/>
            <person name="Rasmussen M.D."/>
            <person name="Reed L.K."/>
            <person name="Reenan R."/>
            <person name="Reily A."/>
            <person name="Remington K.A."/>
            <person name="Rieger T.T."/>
            <person name="Ritchie M.G."/>
            <person name="Robin C."/>
            <person name="Rogers Y.H."/>
            <person name="Rohde C."/>
            <person name="Rozas J."/>
            <person name="Rubenfield M.J."/>
            <person name="Ruiz A."/>
            <person name="Russo S."/>
            <person name="Salzberg S.L."/>
            <person name="Sanchez-Gracia A."/>
            <person name="Saranga D.J."/>
            <person name="Sato H."/>
            <person name="Schaeffer S.W."/>
            <person name="Schatz M.C."/>
            <person name="Schlenke T."/>
            <person name="Schwartz R."/>
            <person name="Segarra C."/>
            <person name="Singh R.S."/>
            <person name="Sirot L."/>
            <person name="Sirota M."/>
            <person name="Sisneros N.B."/>
            <person name="Smith C.D."/>
            <person name="Smith T.F."/>
            <person name="Spieth J."/>
            <person name="Stage D.E."/>
            <person name="Stark A."/>
            <person name="Stephan W."/>
            <person name="Strausberg R.L."/>
            <person name="Strempel S."/>
            <person name="Sturgill D."/>
            <person name="Sutton G."/>
            <person name="Sutton G.G."/>
            <person name="Tao W."/>
            <person name="Teichmann S."/>
            <person name="Tobari Y.N."/>
            <person name="Tomimura Y."/>
            <person name="Tsolas J.M."/>
            <person name="Valente V.L."/>
            <person name="Venter E."/>
            <person name="Venter J.C."/>
            <person name="Vicario S."/>
            <person name="Vieira F.G."/>
            <person name="Vilella A.J."/>
            <person name="Villasante A."/>
            <person name="Walenz B."/>
            <person name="Wang J."/>
            <person name="Wasserman M."/>
            <person name="Watts T."/>
            <person name="Wilson D."/>
            <person name="Wilson R.K."/>
            <person name="Wing R.A."/>
            <person name="Wolfner M.F."/>
            <person name="Wong A."/>
            <person name="Wong G.K."/>
            <person name="Wu C.I."/>
            <person name="Wu G."/>
            <person name="Yamamoto D."/>
            <person name="Yang H.P."/>
            <person name="Yang S.P."/>
            <person name="Yorke J.A."/>
            <person name="Yoshida K."/>
            <person name="Zdobnov E."/>
            <person name="Zhang P."/>
            <person name="Zhang Y."/>
            <person name="Zimin A.V."/>
            <person name="Baldwin J."/>
            <person name="Abdouelleil A."/>
            <person name="Abdulkadir J."/>
            <person name="Abebe A."/>
            <person name="Abera B."/>
            <person name="Abreu J."/>
            <person name="Acer S.C."/>
            <person name="Aftuck L."/>
            <person name="Alexander A."/>
            <person name="An P."/>
            <person name="Anderson E."/>
            <person name="Anderson S."/>
            <person name="Arachi H."/>
            <person name="Azer M."/>
            <person name="Bachantsang P."/>
            <person name="Barry A."/>
            <person name="Bayul T."/>
            <person name="Berlin A."/>
            <person name="Bessette D."/>
            <person name="Bloom T."/>
            <person name="Blye J."/>
            <person name="Boguslavskiy L."/>
            <person name="Bonnet C."/>
            <person name="Boukhgalter B."/>
            <person name="Bourzgui I."/>
            <person name="Brown A."/>
            <person name="Cahill P."/>
            <person name="Channer S."/>
            <person name="Cheshatsang Y."/>
            <person name="Chuda L."/>
            <person name="Citroen M."/>
            <person name="Collymore A."/>
            <person name="Cooke P."/>
            <person name="Costello M."/>
            <person name="D'Aco K."/>
            <person name="Daza R."/>
            <person name="De Haan G."/>
            <person name="DeGray S."/>
            <person name="DeMaso C."/>
            <person name="Dhargay N."/>
            <person name="Dooley K."/>
            <person name="Dooley E."/>
            <person name="Doricent M."/>
            <person name="Dorje P."/>
            <person name="Dorjee K."/>
            <person name="Dupes A."/>
            <person name="Elong R."/>
            <person name="Falk J."/>
            <person name="Farina A."/>
            <person name="Faro S."/>
            <person name="Ferguson D."/>
            <person name="Fisher S."/>
            <person name="Foley C.D."/>
            <person name="Franke A."/>
            <person name="Friedrich D."/>
            <person name="Gadbois L."/>
            <person name="Gearin G."/>
            <person name="Gearin C.R."/>
            <person name="Giannoukos G."/>
            <person name="Goode T."/>
            <person name="Graham J."/>
            <person name="Grandbois E."/>
            <person name="Grewal S."/>
            <person name="Gyaltsen K."/>
            <person name="Hafez N."/>
            <person name="Hagos B."/>
            <person name="Hall J."/>
            <person name="Henson C."/>
            <person name="Hollinger A."/>
            <person name="Honan T."/>
            <person name="Huard M.D."/>
            <person name="Hughes L."/>
            <person name="Hurhula B."/>
            <person name="Husby M.E."/>
            <person name="Kamat A."/>
            <person name="Kanga B."/>
            <person name="Kashin S."/>
            <person name="Khazanovich D."/>
            <person name="Kisner P."/>
            <person name="Lance K."/>
            <person name="Lara M."/>
            <person name="Lee W."/>
            <person name="Lennon N."/>
            <person name="Letendre F."/>
            <person name="LeVine R."/>
            <person name="Lipovsky A."/>
            <person name="Liu X."/>
            <person name="Liu J."/>
            <person name="Liu S."/>
            <person name="Lokyitsang T."/>
            <person name="Lokyitsang Y."/>
            <person name="Lubonja R."/>
            <person name="Lui A."/>
            <person name="MacDonald P."/>
            <person name="Magnisalis V."/>
            <person name="Maru K."/>
            <person name="Matthews C."/>
            <person name="McCusker W."/>
            <person name="McDonough S."/>
            <person name="Mehta T."/>
            <person name="Meldrim J."/>
            <person name="Meneus L."/>
            <person name="Mihai O."/>
            <person name="Mihalev A."/>
            <person name="Mihova T."/>
            <person name="Mittelman R."/>
            <person name="Mlenga V."/>
            <person name="Montmayeur A."/>
            <person name="Mulrain L."/>
            <person name="Navidi A."/>
            <person name="Naylor J."/>
            <person name="Negash T."/>
            <person name="Nguyen T."/>
            <person name="Nguyen N."/>
            <person name="Nicol R."/>
            <person name="Norbu C."/>
            <person name="Norbu N."/>
            <person name="Novod N."/>
            <person name="O'Neill B."/>
            <person name="Osman S."/>
            <person name="Markiewicz E."/>
            <person name="Oyono O.L."/>
            <person name="Patti C."/>
            <person name="Phunkhang P."/>
            <person name="Pierre F."/>
            <person name="Priest M."/>
            <person name="Raghuraman S."/>
            <person name="Rege F."/>
            <person name="Reyes R."/>
            <person name="Rise C."/>
            <person name="Rogov P."/>
            <person name="Ross K."/>
            <person name="Ryan E."/>
            <person name="Settipalli S."/>
            <person name="Shea T."/>
            <person name="Sherpa N."/>
            <person name="Shi L."/>
            <person name="Shih D."/>
            <person name="Sparrow T."/>
            <person name="Spaulding J."/>
            <person name="Stalker J."/>
            <person name="Stange-Thomann N."/>
            <person name="Stavropoulos S."/>
            <person name="Stone C."/>
            <person name="Strader C."/>
            <person name="Tesfaye S."/>
            <person name="Thomson T."/>
            <person name="Thoulutsang Y."/>
            <person name="Thoulutsang D."/>
            <person name="Topham K."/>
            <person name="Topping I."/>
            <person name="Tsamla T."/>
            <person name="Vassiliev H."/>
            <person name="Vo A."/>
            <person name="Wangchuk T."/>
            <person name="Wangdi T."/>
            <person name="Weiand M."/>
            <person name="Wilkinson J."/>
            <person name="Wilson A."/>
            <person name="Yadav S."/>
            <person name="Young G."/>
            <person name="Yu Q."/>
            <person name="Zembek L."/>
            <person name="Zhong D."/>
            <person name="Zimmer A."/>
            <person name="Zwirko Z."/>
            <person name="Jaffe D.B."/>
            <person name="Alvarez P."/>
            <person name="Brockman W."/>
            <person name="Butler J."/>
            <person name="Chin C."/>
            <person name="Gnerre S."/>
            <person name="Grabherr M."/>
            <person name="Kleber M."/>
            <person name="Mauceli E."/>
            <person name="MacCallum I."/>
        </authorList>
    </citation>
    <scope>NUCLEOTIDE SEQUENCE [LARGE SCALE GENOMIC DNA]</scope>
    <source>
        <strain evidence="12">Tucson 15287-2541.00</strain>
    </source>
</reference>
<evidence type="ECO:0000256" key="9">
    <source>
        <dbReference type="ARBA" id="ARBA00026071"/>
    </source>
</evidence>
<dbReference type="STRING" id="7222.B4JV22"/>
<dbReference type="EC" id="3.4.25.1" evidence="3"/>
<evidence type="ECO:0000256" key="6">
    <source>
        <dbReference type="ARBA" id="ARBA00022698"/>
    </source>
</evidence>
<feature type="active site" description="Nucleophile" evidence="10">
    <location>
        <position position="57"/>
    </location>
</feature>
<dbReference type="HOGENOM" id="CLU_035750_7_1_1"/>
<dbReference type="InterPro" id="IPR023333">
    <property type="entry name" value="Proteasome_suB-type"/>
</dbReference>
<dbReference type="OrthoDB" id="37597at2759"/>
<name>B4JV22_DROGR</name>
<comment type="catalytic activity">
    <reaction evidence="1">
        <text>Cleavage of peptide bonds with very broad specificity.</text>
        <dbReference type="EC" id="3.4.25.1"/>
    </reaction>
</comment>
<dbReference type="PRINTS" id="PR00141">
    <property type="entry name" value="PROTEASOME"/>
</dbReference>
<dbReference type="KEGG" id="dgr:6568381"/>
<evidence type="ECO:0000313" key="12">
    <source>
        <dbReference type="Proteomes" id="UP000001070"/>
    </source>
</evidence>
<organism evidence="12">
    <name type="scientific">Drosophila grimshawi</name>
    <name type="common">Hawaiian fruit fly</name>
    <name type="synonym">Idiomyia grimshawi</name>
    <dbReference type="NCBI Taxonomy" id="7222"/>
    <lineage>
        <taxon>Eukaryota</taxon>
        <taxon>Metazoa</taxon>
        <taxon>Ecdysozoa</taxon>
        <taxon>Arthropoda</taxon>
        <taxon>Hexapoda</taxon>
        <taxon>Insecta</taxon>
        <taxon>Pterygota</taxon>
        <taxon>Neoptera</taxon>
        <taxon>Endopterygota</taxon>
        <taxon>Diptera</taxon>
        <taxon>Brachycera</taxon>
        <taxon>Muscomorpha</taxon>
        <taxon>Ephydroidea</taxon>
        <taxon>Drosophilidae</taxon>
        <taxon>Drosophila</taxon>
        <taxon>Hawaiian Drosophila</taxon>
    </lineage>
</organism>
<keyword evidence="5" id="KW-0645">Protease</keyword>
<dbReference type="GO" id="GO:0005634">
    <property type="term" value="C:nucleus"/>
    <property type="evidence" value="ECO:0007669"/>
    <property type="project" value="UniProtKB-SubCell"/>
</dbReference>
<evidence type="ECO:0000256" key="7">
    <source>
        <dbReference type="ARBA" id="ARBA00022801"/>
    </source>
</evidence>
<dbReference type="Proteomes" id="UP000001070">
    <property type="component" value="Unassembled WGS sequence"/>
</dbReference>
<dbReference type="PROSITE" id="PS51476">
    <property type="entry name" value="PROTEASOME_BETA_2"/>
    <property type="match status" value="1"/>
</dbReference>
<dbReference type="GO" id="GO:0005839">
    <property type="term" value="C:proteasome core complex"/>
    <property type="evidence" value="ECO:0007669"/>
    <property type="project" value="InterPro"/>
</dbReference>
<dbReference type="InterPro" id="IPR029055">
    <property type="entry name" value="Ntn_hydrolases_N"/>
</dbReference>
<evidence type="ECO:0000256" key="3">
    <source>
        <dbReference type="ARBA" id="ARBA00012039"/>
    </source>
</evidence>
<dbReference type="PhylomeDB" id="B4JV22"/>
<evidence type="ECO:0000313" key="11">
    <source>
        <dbReference type="EMBL" id="EDV91342.1"/>
    </source>
</evidence>